<dbReference type="EMBL" id="BMDY01000022">
    <property type="protein sequence ID" value="GGB15881.1"/>
    <property type="molecule type" value="Genomic_DNA"/>
</dbReference>
<name>A0ABQ1I643_9ALTE</name>
<dbReference type="Gene3D" id="3.40.50.300">
    <property type="entry name" value="P-loop containing nucleotide triphosphate hydrolases"/>
    <property type="match status" value="1"/>
</dbReference>
<dbReference type="InterPro" id="IPR025662">
    <property type="entry name" value="Sigma_54_int_dom_ATP-bd_1"/>
</dbReference>
<sequence length="347" mass="39240">MAQLLEMQQSQFDSFLDCFIEHPTVTTIYEIFDRLRFHFHSHQRISAGAAADVPCMLLTGDSGSGKSSLVRHYRQQAQASPDSQLNVTPVLVTRIPDTPSLDLTILEMLSTLGHFGTSFRYKASNSLSLTASLLKALAYKKTELIIINEVQELFEFKSLKECTAISNRLKYISEESGIPFVLVGMPWADKITDDPQWDSRLIHKQFLPYFNLSSKSDLKEFSRLINGFCLRMGFDVPPKLNDKHTIRALFSACSGQMRSLKSLLSEALFLALKDRALTIELKHLEEAFIFQKPGVSNPFKMAFEEIPVPKVKEYSKLNHAASTLDEQIIRTQFVDGLPISQLLKKNS</sequence>
<dbReference type="PANTHER" id="PTHR35894:SF1">
    <property type="entry name" value="PHOSPHORIBULOKINASE _ URIDINE KINASE FAMILY"/>
    <property type="match status" value="1"/>
</dbReference>
<gene>
    <name evidence="1" type="ORF">GCM10007414_31680</name>
</gene>
<dbReference type="InterPro" id="IPR052026">
    <property type="entry name" value="ExeA_AAA_ATPase_DNA-bind"/>
</dbReference>
<dbReference type="InterPro" id="IPR008868">
    <property type="entry name" value="TniB"/>
</dbReference>
<dbReference type="PROSITE" id="PS00675">
    <property type="entry name" value="SIGMA54_INTERACT_1"/>
    <property type="match status" value="1"/>
</dbReference>
<dbReference type="SUPFAM" id="SSF52540">
    <property type="entry name" value="P-loop containing nucleoside triphosphate hydrolases"/>
    <property type="match status" value="1"/>
</dbReference>
<accession>A0ABQ1I643</accession>
<dbReference type="InterPro" id="IPR027417">
    <property type="entry name" value="P-loop_NTPase"/>
</dbReference>
<reference evidence="2" key="1">
    <citation type="journal article" date="2019" name="Int. J. Syst. Evol. Microbiol.">
        <title>The Global Catalogue of Microorganisms (GCM) 10K type strain sequencing project: providing services to taxonomists for standard genome sequencing and annotation.</title>
        <authorList>
            <consortium name="The Broad Institute Genomics Platform"/>
            <consortium name="The Broad Institute Genome Sequencing Center for Infectious Disease"/>
            <person name="Wu L."/>
            <person name="Ma J."/>
        </authorList>
    </citation>
    <scope>NUCLEOTIDE SEQUENCE [LARGE SCALE GENOMIC DNA]</scope>
    <source>
        <strain evidence="2">CGMCC 1.10131</strain>
    </source>
</reference>
<evidence type="ECO:0008006" key="3">
    <source>
        <dbReference type="Google" id="ProtNLM"/>
    </source>
</evidence>
<proteinExistence type="predicted"/>
<comment type="caution">
    <text evidence="1">The sequence shown here is derived from an EMBL/GenBank/DDBJ whole genome shotgun (WGS) entry which is preliminary data.</text>
</comment>
<keyword evidence="2" id="KW-1185">Reference proteome</keyword>
<organism evidence="1 2">
    <name type="scientific">Agarivorans gilvus</name>
    <dbReference type="NCBI Taxonomy" id="680279"/>
    <lineage>
        <taxon>Bacteria</taxon>
        <taxon>Pseudomonadati</taxon>
        <taxon>Pseudomonadota</taxon>
        <taxon>Gammaproteobacteria</taxon>
        <taxon>Alteromonadales</taxon>
        <taxon>Alteromonadaceae</taxon>
        <taxon>Agarivorans</taxon>
    </lineage>
</organism>
<dbReference type="PANTHER" id="PTHR35894">
    <property type="entry name" value="GENERAL SECRETION PATHWAY PROTEIN A-RELATED"/>
    <property type="match status" value="1"/>
</dbReference>
<dbReference type="RefSeq" id="WP_055731948.1">
    <property type="nucleotide sequence ID" value="NZ_BMDY01000022.1"/>
</dbReference>
<evidence type="ECO:0000313" key="1">
    <source>
        <dbReference type="EMBL" id="GGB15881.1"/>
    </source>
</evidence>
<dbReference type="Pfam" id="PF05621">
    <property type="entry name" value="TniB"/>
    <property type="match status" value="1"/>
</dbReference>
<protein>
    <recommendedName>
        <fullName evidence="3">Transposase</fullName>
    </recommendedName>
</protein>
<dbReference type="Proteomes" id="UP000651977">
    <property type="component" value="Unassembled WGS sequence"/>
</dbReference>
<evidence type="ECO:0000313" key="2">
    <source>
        <dbReference type="Proteomes" id="UP000651977"/>
    </source>
</evidence>
<dbReference type="CDD" id="cd00882">
    <property type="entry name" value="Ras_like_GTPase"/>
    <property type="match status" value="1"/>
</dbReference>